<sequence>MEDKVWGTSMGDKVWETSESRVGTCLGRWEREIFEHGKKLGAHMDHLQKVLSRLREDELYMKLFKCSFAQKQIDFLGHVIEEGRIKMDQQKIQTIIDWPPPKDIHTLRVFLGLAIGKTPKESHALGLGSQSKNCQFYIENGLLKVKGNRLYVPKGGDLRRTLLMEFHDTLWAGHPGEECTMALLRRAYY</sequence>
<gene>
    <name evidence="2" type="primary">LOC107762370</name>
</gene>
<dbReference type="STRING" id="4097.A0A1S3X8Y7"/>
<dbReference type="InterPro" id="IPR041588">
    <property type="entry name" value="Integrase_H2C2"/>
</dbReference>
<feature type="domain" description="Integrase zinc-binding" evidence="1">
    <location>
        <begin position="157"/>
        <end position="189"/>
    </location>
</feature>
<reference evidence="2" key="1">
    <citation type="submission" date="2025-08" db="UniProtKB">
        <authorList>
            <consortium name="RefSeq"/>
        </authorList>
    </citation>
    <scope>IDENTIFICATION</scope>
</reference>
<dbReference type="PaxDb" id="4097-A0A1S3X8Y7"/>
<protein>
    <recommendedName>
        <fullName evidence="1">Integrase zinc-binding domain-containing protein</fullName>
    </recommendedName>
</protein>
<dbReference type="Gene3D" id="3.30.70.270">
    <property type="match status" value="1"/>
</dbReference>
<proteinExistence type="predicted"/>
<dbReference type="InterPro" id="IPR043128">
    <property type="entry name" value="Rev_trsase/Diguanyl_cyclase"/>
</dbReference>
<dbReference type="OMA" id="RECHNAP"/>
<dbReference type="PANTHER" id="PTHR37984">
    <property type="entry name" value="PROTEIN CBG26694"/>
    <property type="match status" value="1"/>
</dbReference>
<dbReference type="OrthoDB" id="1685174at2759"/>
<evidence type="ECO:0000259" key="1">
    <source>
        <dbReference type="Pfam" id="PF17921"/>
    </source>
</evidence>
<dbReference type="SUPFAM" id="SSF56672">
    <property type="entry name" value="DNA/RNA polymerases"/>
    <property type="match status" value="1"/>
</dbReference>
<dbReference type="InterPro" id="IPR050951">
    <property type="entry name" value="Retrovirus_Pol_polyprotein"/>
</dbReference>
<dbReference type="Gene3D" id="1.10.340.70">
    <property type="match status" value="1"/>
</dbReference>
<dbReference type="Pfam" id="PF17921">
    <property type="entry name" value="Integrase_H2C2"/>
    <property type="match status" value="1"/>
</dbReference>
<dbReference type="PANTHER" id="PTHR37984:SF5">
    <property type="entry name" value="PROTEIN NYNRIN-LIKE"/>
    <property type="match status" value="1"/>
</dbReference>
<accession>A0A1S3X8Y7</accession>
<dbReference type="RefSeq" id="XP_016436218.1">
    <property type="nucleotide sequence ID" value="XM_016580732.1"/>
</dbReference>
<organism evidence="2">
    <name type="scientific">Nicotiana tabacum</name>
    <name type="common">Common tobacco</name>
    <dbReference type="NCBI Taxonomy" id="4097"/>
    <lineage>
        <taxon>Eukaryota</taxon>
        <taxon>Viridiplantae</taxon>
        <taxon>Streptophyta</taxon>
        <taxon>Embryophyta</taxon>
        <taxon>Tracheophyta</taxon>
        <taxon>Spermatophyta</taxon>
        <taxon>Magnoliopsida</taxon>
        <taxon>eudicotyledons</taxon>
        <taxon>Gunneridae</taxon>
        <taxon>Pentapetalae</taxon>
        <taxon>asterids</taxon>
        <taxon>lamiids</taxon>
        <taxon>Solanales</taxon>
        <taxon>Solanaceae</taxon>
        <taxon>Nicotianoideae</taxon>
        <taxon>Nicotianeae</taxon>
        <taxon>Nicotiana</taxon>
    </lineage>
</organism>
<name>A0A1S3X8Y7_TOBAC</name>
<dbReference type="KEGG" id="nta:107762370"/>
<dbReference type="InterPro" id="IPR043502">
    <property type="entry name" value="DNA/RNA_pol_sf"/>
</dbReference>
<evidence type="ECO:0000313" key="2">
    <source>
        <dbReference type="RefSeq" id="XP_016436218.1"/>
    </source>
</evidence>
<dbReference type="AlphaFoldDB" id="A0A1S3X8Y7"/>